<keyword evidence="4 8" id="KW-1003">Cell membrane</keyword>
<evidence type="ECO:0000313" key="10">
    <source>
        <dbReference type="EMBL" id="KAK1580457.1"/>
    </source>
</evidence>
<keyword evidence="7 8" id="KW-0472">Membrane</keyword>
<keyword evidence="6 8" id="KW-1133">Transmembrane helix</keyword>
<dbReference type="AlphaFoldDB" id="A0AAD8RTY9"/>
<name>A0AAD8RTY9_LOLMU</name>
<feature type="transmembrane region" description="Helical" evidence="8">
    <location>
        <begin position="64"/>
        <end position="87"/>
    </location>
</feature>
<comment type="subcellular location">
    <subcellularLocation>
        <location evidence="1 8">Cell membrane</location>
        <topology evidence="1 8">Multi-pass membrane protein</topology>
    </subcellularLocation>
</comment>
<dbReference type="Pfam" id="PF04535">
    <property type="entry name" value="CASP_dom"/>
    <property type="match status" value="1"/>
</dbReference>
<dbReference type="EMBL" id="JAUUTY010000005">
    <property type="protein sequence ID" value="KAK1629831.1"/>
    <property type="molecule type" value="Genomic_DNA"/>
</dbReference>
<gene>
    <name evidence="11" type="ORF">QYE76_004146</name>
    <name evidence="10" type="ORF">QYE76_027145</name>
</gene>
<feature type="domain" description="Casparian strip membrane protein" evidence="9">
    <location>
        <begin position="57"/>
        <end position="195"/>
    </location>
</feature>
<evidence type="ECO:0000313" key="11">
    <source>
        <dbReference type="EMBL" id="KAK1629831.1"/>
    </source>
</evidence>
<dbReference type="PANTHER" id="PTHR32021:SF51">
    <property type="entry name" value="CASP-LIKE PROTEIN 5B3"/>
    <property type="match status" value="1"/>
</dbReference>
<protein>
    <recommendedName>
        <fullName evidence="8">CASP-like protein</fullName>
    </recommendedName>
</protein>
<sequence length="211" mass="23091">MRASPWLKHSKISHRPLPGWLLHPLHAALSTLQSPTTPGSRETSMTKAKRMEQMVGSPGTWSGMVLRVSQCVFAAASVCAMLTAFLFSESPAFFYLMDSPALCFMGTMMPLQLVWSLGLACVDIYAMRNRKDLHERTFVFFLVVGDGIMAFLTFTAACASAGASTLYVGDVYLCRKVACGQIVLSIILTFIASLLAATSFFSMFSLHASFF</sequence>
<dbReference type="Proteomes" id="UP001231189">
    <property type="component" value="Unassembled WGS sequence"/>
</dbReference>
<accession>A0AAD8RTY9</accession>
<evidence type="ECO:0000256" key="7">
    <source>
        <dbReference type="ARBA" id="ARBA00023136"/>
    </source>
</evidence>
<feature type="transmembrane region" description="Helical" evidence="8">
    <location>
        <begin position="138"/>
        <end position="162"/>
    </location>
</feature>
<evidence type="ECO:0000256" key="4">
    <source>
        <dbReference type="ARBA" id="ARBA00022475"/>
    </source>
</evidence>
<evidence type="ECO:0000256" key="2">
    <source>
        <dbReference type="ARBA" id="ARBA00007651"/>
    </source>
</evidence>
<dbReference type="PANTHER" id="PTHR32021">
    <property type="entry name" value="CASP-LIKE PROTEIN 5B3"/>
    <property type="match status" value="1"/>
</dbReference>
<evidence type="ECO:0000256" key="3">
    <source>
        <dbReference type="ARBA" id="ARBA00011489"/>
    </source>
</evidence>
<dbReference type="InterPro" id="IPR045009">
    <property type="entry name" value="CASPL-5"/>
</dbReference>
<feature type="transmembrane region" description="Helical" evidence="8">
    <location>
        <begin position="107"/>
        <end position="126"/>
    </location>
</feature>
<dbReference type="EMBL" id="JAUUTY010000795">
    <property type="protein sequence ID" value="KAK1580457.1"/>
    <property type="molecule type" value="Genomic_DNA"/>
</dbReference>
<evidence type="ECO:0000256" key="6">
    <source>
        <dbReference type="ARBA" id="ARBA00022989"/>
    </source>
</evidence>
<proteinExistence type="inferred from homology"/>
<evidence type="ECO:0000259" key="9">
    <source>
        <dbReference type="Pfam" id="PF04535"/>
    </source>
</evidence>
<comment type="similarity">
    <text evidence="2 8">Belongs to the Casparian strip membrane proteins (CASP) family.</text>
</comment>
<keyword evidence="12" id="KW-1185">Reference proteome</keyword>
<evidence type="ECO:0000256" key="8">
    <source>
        <dbReference type="RuleBase" id="RU361233"/>
    </source>
</evidence>
<evidence type="ECO:0000256" key="1">
    <source>
        <dbReference type="ARBA" id="ARBA00004651"/>
    </source>
</evidence>
<evidence type="ECO:0000313" key="12">
    <source>
        <dbReference type="Proteomes" id="UP001231189"/>
    </source>
</evidence>
<reference evidence="11" key="1">
    <citation type="submission" date="2023-07" db="EMBL/GenBank/DDBJ databases">
        <title>A chromosome-level genome assembly of Lolium multiflorum.</title>
        <authorList>
            <person name="Chen Y."/>
            <person name="Copetti D."/>
            <person name="Kolliker R."/>
            <person name="Studer B."/>
        </authorList>
    </citation>
    <scope>NUCLEOTIDE SEQUENCE</scope>
    <source>
        <strain evidence="11">02402/16</strain>
        <tissue evidence="11">Leaf</tissue>
    </source>
</reference>
<dbReference type="GO" id="GO:0005886">
    <property type="term" value="C:plasma membrane"/>
    <property type="evidence" value="ECO:0007669"/>
    <property type="project" value="UniProtKB-SubCell"/>
</dbReference>
<feature type="transmembrane region" description="Helical" evidence="8">
    <location>
        <begin position="182"/>
        <end position="206"/>
    </location>
</feature>
<keyword evidence="5 8" id="KW-0812">Transmembrane</keyword>
<evidence type="ECO:0000256" key="5">
    <source>
        <dbReference type="ARBA" id="ARBA00022692"/>
    </source>
</evidence>
<comment type="subunit">
    <text evidence="3 8">Homodimer and heterodimers.</text>
</comment>
<comment type="caution">
    <text evidence="11">The sequence shown here is derived from an EMBL/GenBank/DDBJ whole genome shotgun (WGS) entry which is preliminary data.</text>
</comment>
<organism evidence="11 12">
    <name type="scientific">Lolium multiflorum</name>
    <name type="common">Italian ryegrass</name>
    <name type="synonym">Lolium perenne subsp. multiflorum</name>
    <dbReference type="NCBI Taxonomy" id="4521"/>
    <lineage>
        <taxon>Eukaryota</taxon>
        <taxon>Viridiplantae</taxon>
        <taxon>Streptophyta</taxon>
        <taxon>Embryophyta</taxon>
        <taxon>Tracheophyta</taxon>
        <taxon>Spermatophyta</taxon>
        <taxon>Magnoliopsida</taxon>
        <taxon>Liliopsida</taxon>
        <taxon>Poales</taxon>
        <taxon>Poaceae</taxon>
        <taxon>BOP clade</taxon>
        <taxon>Pooideae</taxon>
        <taxon>Poodae</taxon>
        <taxon>Poeae</taxon>
        <taxon>Poeae Chloroplast Group 2 (Poeae type)</taxon>
        <taxon>Loliodinae</taxon>
        <taxon>Loliinae</taxon>
        <taxon>Lolium</taxon>
    </lineage>
</organism>
<dbReference type="InterPro" id="IPR006702">
    <property type="entry name" value="CASP_dom"/>
</dbReference>